<dbReference type="AlphaFoldDB" id="A0A917WZN2"/>
<proteinExistence type="predicted"/>
<accession>A0A917WZN2</accession>
<evidence type="ECO:0000313" key="2">
    <source>
        <dbReference type="EMBL" id="GGM43541.1"/>
    </source>
</evidence>
<feature type="compositionally biased region" description="Low complexity" evidence="1">
    <location>
        <begin position="18"/>
        <end position="32"/>
    </location>
</feature>
<evidence type="ECO:0000256" key="1">
    <source>
        <dbReference type="SAM" id="MobiDB-lite"/>
    </source>
</evidence>
<protein>
    <submittedName>
        <fullName evidence="2">Uncharacterized protein</fullName>
    </submittedName>
</protein>
<reference evidence="2" key="2">
    <citation type="submission" date="2020-09" db="EMBL/GenBank/DDBJ databases">
        <authorList>
            <person name="Sun Q."/>
            <person name="Zhou Y."/>
        </authorList>
    </citation>
    <scope>NUCLEOTIDE SEQUENCE</scope>
    <source>
        <strain evidence="2">CGMCC 4.7312</strain>
    </source>
</reference>
<name>A0A917WZN2_9ACTN</name>
<evidence type="ECO:0000313" key="3">
    <source>
        <dbReference type="Proteomes" id="UP000608890"/>
    </source>
</evidence>
<feature type="compositionally biased region" description="Gly residues" evidence="1">
    <location>
        <begin position="1"/>
        <end position="17"/>
    </location>
</feature>
<sequence>MAGQGTGEIAGGSGRRTGGSTDVTVGTGSGRSFSTVGSTGAATGPADGSADPVAVGAPLGGGGMTTGPIEGVGMKGVLLSGSAVLPTVAEPVLMAARTGIEAVPASSATVSR</sequence>
<dbReference type="RefSeq" id="WP_373293161.1">
    <property type="nucleotide sequence ID" value="NZ_BMNB01000012.1"/>
</dbReference>
<feature type="region of interest" description="Disordered" evidence="1">
    <location>
        <begin position="1"/>
        <end position="54"/>
    </location>
</feature>
<organism evidence="2 3">
    <name type="scientific">Micromonospora sonchi</name>
    <dbReference type="NCBI Taxonomy" id="1763543"/>
    <lineage>
        <taxon>Bacteria</taxon>
        <taxon>Bacillati</taxon>
        <taxon>Actinomycetota</taxon>
        <taxon>Actinomycetes</taxon>
        <taxon>Micromonosporales</taxon>
        <taxon>Micromonosporaceae</taxon>
        <taxon>Micromonospora</taxon>
    </lineage>
</organism>
<dbReference type="EMBL" id="BMNB01000012">
    <property type="protein sequence ID" value="GGM43541.1"/>
    <property type="molecule type" value="Genomic_DNA"/>
</dbReference>
<keyword evidence="3" id="KW-1185">Reference proteome</keyword>
<dbReference type="Proteomes" id="UP000608890">
    <property type="component" value="Unassembled WGS sequence"/>
</dbReference>
<gene>
    <name evidence="2" type="ORF">GCM10011608_30360</name>
</gene>
<comment type="caution">
    <text evidence="2">The sequence shown here is derived from an EMBL/GenBank/DDBJ whole genome shotgun (WGS) entry which is preliminary data.</text>
</comment>
<reference evidence="2" key="1">
    <citation type="journal article" date="2014" name="Int. J. Syst. Evol. Microbiol.">
        <title>Complete genome sequence of Corynebacterium casei LMG S-19264T (=DSM 44701T), isolated from a smear-ripened cheese.</title>
        <authorList>
            <consortium name="US DOE Joint Genome Institute (JGI-PGF)"/>
            <person name="Walter F."/>
            <person name="Albersmeier A."/>
            <person name="Kalinowski J."/>
            <person name="Ruckert C."/>
        </authorList>
    </citation>
    <scope>NUCLEOTIDE SEQUENCE</scope>
    <source>
        <strain evidence="2">CGMCC 4.7312</strain>
    </source>
</reference>